<evidence type="ECO:0000256" key="1">
    <source>
        <dbReference type="SAM" id="Phobius"/>
    </source>
</evidence>
<dbReference type="InterPro" id="IPR050256">
    <property type="entry name" value="Glycosyltransferase_2"/>
</dbReference>
<dbReference type="Gene3D" id="3.90.550.10">
    <property type="entry name" value="Spore Coat Polysaccharide Biosynthesis Protein SpsA, Chain A"/>
    <property type="match status" value="1"/>
</dbReference>
<protein>
    <submittedName>
        <fullName evidence="3">Family 2 glycosyl transferase</fullName>
    </submittedName>
</protein>
<feature type="transmembrane region" description="Helical" evidence="1">
    <location>
        <begin position="218"/>
        <end position="234"/>
    </location>
</feature>
<gene>
    <name evidence="3" type="ORF">MBAV_001177</name>
</gene>
<dbReference type="AlphaFoldDB" id="A0A0F3GXP1"/>
<organism evidence="3 4">
    <name type="scientific">Candidatus Magnetobacterium bavaricum</name>
    <dbReference type="NCBI Taxonomy" id="29290"/>
    <lineage>
        <taxon>Bacteria</taxon>
        <taxon>Pseudomonadati</taxon>
        <taxon>Nitrospirota</taxon>
        <taxon>Thermodesulfovibrionia</taxon>
        <taxon>Thermodesulfovibrionales</taxon>
        <taxon>Candidatus Magnetobacteriaceae</taxon>
        <taxon>Candidatus Magnetobacterium</taxon>
    </lineage>
</organism>
<proteinExistence type="predicted"/>
<keyword evidence="1" id="KW-0812">Transmembrane</keyword>
<keyword evidence="1" id="KW-1133">Transmembrane helix</keyword>
<keyword evidence="1" id="KW-0472">Membrane</keyword>
<feature type="transmembrane region" description="Helical" evidence="1">
    <location>
        <begin position="130"/>
        <end position="149"/>
    </location>
</feature>
<evidence type="ECO:0000313" key="4">
    <source>
        <dbReference type="Proteomes" id="UP000033423"/>
    </source>
</evidence>
<sequence>MQRCHDSLILVVLPAYNEQDNIADVIDKIRTSTMTHDILVVDDGSTDSTQTVALDKGVEVIRHTINLGYGGALQTGFRFAIDKGYDYVVTLDADGQHDPKYICNLFDAMQENAANVVIGSRIKDKDYKMGFARSIGAFVFSFITMLYTGKRFTDPTSGFQLLDKNVLSYLSKGDNYPLDYPDANIIMLLHKNRFTVVETPVRMYERISGKSMHSGLKPILYVLRMLLSIVMVIIRRD</sequence>
<reference evidence="3 4" key="1">
    <citation type="submission" date="2015-02" db="EMBL/GenBank/DDBJ databases">
        <title>Single-cell genomics of uncultivated deep-branching MTB reveals a conserved set of magnetosome genes.</title>
        <authorList>
            <person name="Kolinko S."/>
            <person name="Richter M."/>
            <person name="Glockner F.O."/>
            <person name="Brachmann A."/>
            <person name="Schuler D."/>
        </authorList>
    </citation>
    <scope>NUCLEOTIDE SEQUENCE [LARGE SCALE GENOMIC DNA]</scope>
    <source>
        <strain evidence="3">TM-1</strain>
    </source>
</reference>
<dbReference type="GO" id="GO:0016740">
    <property type="term" value="F:transferase activity"/>
    <property type="evidence" value="ECO:0007669"/>
    <property type="project" value="UniProtKB-KW"/>
</dbReference>
<dbReference type="SUPFAM" id="SSF53448">
    <property type="entry name" value="Nucleotide-diphospho-sugar transferases"/>
    <property type="match status" value="1"/>
</dbReference>
<dbReference type="Pfam" id="PF00535">
    <property type="entry name" value="Glycos_transf_2"/>
    <property type="match status" value="1"/>
</dbReference>
<dbReference type="PANTHER" id="PTHR48090:SF7">
    <property type="entry name" value="RFBJ PROTEIN"/>
    <property type="match status" value="1"/>
</dbReference>
<dbReference type="Proteomes" id="UP000033423">
    <property type="component" value="Unassembled WGS sequence"/>
</dbReference>
<dbReference type="EMBL" id="LACI01000522">
    <property type="protein sequence ID" value="KJU86630.1"/>
    <property type="molecule type" value="Genomic_DNA"/>
</dbReference>
<dbReference type="InterPro" id="IPR001173">
    <property type="entry name" value="Glyco_trans_2-like"/>
</dbReference>
<comment type="caution">
    <text evidence="3">The sequence shown here is derived from an EMBL/GenBank/DDBJ whole genome shotgun (WGS) entry which is preliminary data.</text>
</comment>
<dbReference type="InterPro" id="IPR029044">
    <property type="entry name" value="Nucleotide-diphossugar_trans"/>
</dbReference>
<keyword evidence="3" id="KW-0808">Transferase</keyword>
<evidence type="ECO:0000259" key="2">
    <source>
        <dbReference type="Pfam" id="PF00535"/>
    </source>
</evidence>
<dbReference type="PANTHER" id="PTHR48090">
    <property type="entry name" value="UNDECAPRENYL-PHOSPHATE 4-DEOXY-4-FORMAMIDO-L-ARABINOSE TRANSFERASE-RELATED"/>
    <property type="match status" value="1"/>
</dbReference>
<keyword evidence="4" id="KW-1185">Reference proteome</keyword>
<dbReference type="CDD" id="cd04179">
    <property type="entry name" value="DPM_DPG-synthase_like"/>
    <property type="match status" value="1"/>
</dbReference>
<accession>A0A0F3GXP1</accession>
<feature type="domain" description="Glycosyltransferase 2-like" evidence="2">
    <location>
        <begin position="11"/>
        <end position="167"/>
    </location>
</feature>
<evidence type="ECO:0000313" key="3">
    <source>
        <dbReference type="EMBL" id="KJU86630.1"/>
    </source>
</evidence>
<name>A0A0F3GXP1_9BACT</name>